<reference evidence="2" key="1">
    <citation type="submission" date="2017-08" db="EMBL/GenBank/DDBJ databases">
        <authorList>
            <consortium name="Urmite Genomes"/>
        </authorList>
    </citation>
    <scope>NUCLEOTIDE SEQUENCE [LARGE SCALE GENOMIC DNA]</scope>
    <source>
        <strain evidence="2">IHUMI-LCC2</strain>
    </source>
</reference>
<protein>
    <submittedName>
        <fullName evidence="2">Transmembrane domain-containing protein</fullName>
    </submittedName>
</protein>
<name>A0A2I2L3M5_9VIRU</name>
<accession>A0A2I2L3M5</accession>
<sequence>MITTFFAANAGLVAYGLCVKASCLYKKSVLKTEVYDEMKHGRLTLFNVSHVREHVDKSKTFHLQNKNYKLVDDLGTFNDLHNVKSYMFNKGDGDKKFVSGSDAKLLCINGKKLQVQEENLLPNDYIQLINKYSNRHTLYVCRDKNNNMLGIGDDPNKLKHALTHKRWLRYIGFGCASTILGYCVMISPVIIAFIYFSQ</sequence>
<proteinExistence type="predicted"/>
<evidence type="ECO:0000256" key="1">
    <source>
        <dbReference type="SAM" id="Phobius"/>
    </source>
</evidence>
<evidence type="ECO:0000313" key="3">
    <source>
        <dbReference type="Proteomes" id="UP000236316"/>
    </source>
</evidence>
<gene>
    <name evidence="2" type="ORF">ORPV_219</name>
</gene>
<dbReference type="Proteomes" id="UP000236316">
    <property type="component" value="Segment"/>
</dbReference>
<keyword evidence="1 2" id="KW-0812">Transmembrane</keyword>
<dbReference type="RefSeq" id="YP_009448425.1">
    <property type="nucleotide sequence ID" value="NC_036594.1"/>
</dbReference>
<organism evidence="2">
    <name type="scientific">Orpheovirus IHUMI-LCC2</name>
    <dbReference type="NCBI Taxonomy" id="2023057"/>
    <lineage>
        <taxon>Viruses</taxon>
        <taxon>Varidnaviria</taxon>
        <taxon>Bamfordvirae</taxon>
        <taxon>Nucleocytoviricota</taxon>
        <taxon>Megaviricetes</taxon>
        <taxon>Pimascovirales</taxon>
        <taxon>Ocovirineae</taxon>
        <taxon>Orpheoviridae</taxon>
        <taxon>Alphaorpheovirus</taxon>
        <taxon>Alphaorpheovirus massiliense</taxon>
    </lineage>
</organism>
<evidence type="ECO:0000313" key="2">
    <source>
        <dbReference type="EMBL" id="SNW62123.1"/>
    </source>
</evidence>
<dbReference type="EMBL" id="LT906555">
    <property type="protein sequence ID" value="SNW62123.1"/>
    <property type="molecule type" value="Genomic_DNA"/>
</dbReference>
<keyword evidence="3" id="KW-1185">Reference proteome</keyword>
<feature type="transmembrane region" description="Helical" evidence="1">
    <location>
        <begin position="167"/>
        <end position="196"/>
    </location>
</feature>
<dbReference type="GeneID" id="35381983"/>
<dbReference type="KEGG" id="vg:35381983"/>
<keyword evidence="1" id="KW-0472">Membrane</keyword>
<keyword evidence="1" id="KW-1133">Transmembrane helix</keyword>